<accession>A0A6U6CW85</accession>
<dbReference type="EMBL" id="HBKQ01006836">
    <property type="protein sequence ID" value="CAE2211091.1"/>
    <property type="molecule type" value="Transcribed_RNA"/>
</dbReference>
<reference evidence="1" key="1">
    <citation type="submission" date="2021-01" db="EMBL/GenBank/DDBJ databases">
        <authorList>
            <person name="Corre E."/>
            <person name="Pelletier E."/>
            <person name="Niang G."/>
            <person name="Scheremetjew M."/>
            <person name="Finn R."/>
            <person name="Kale V."/>
            <person name="Holt S."/>
            <person name="Cochrane G."/>
            <person name="Meng A."/>
            <person name="Brown T."/>
            <person name="Cohen L."/>
        </authorList>
    </citation>
    <scope>NUCLEOTIDE SEQUENCE</scope>
    <source>
        <strain evidence="1">Isolate 1302-5</strain>
    </source>
</reference>
<gene>
    <name evidence="1" type="ORF">OAUR00152_LOCUS4566</name>
    <name evidence="2" type="ORF">OAUR00152_LOCUS4567</name>
</gene>
<protein>
    <submittedName>
        <fullName evidence="1">Uncharacterized protein</fullName>
    </submittedName>
</protein>
<evidence type="ECO:0000313" key="1">
    <source>
        <dbReference type="EMBL" id="CAE2211090.1"/>
    </source>
</evidence>
<sequence length="122" mass="14021">MVPANDVKGRKTRIMLAKKLGAQAKFLCEVAPLSESPNDKDLPCEVTLEGYTRQEWGMVNNSDTRDWKTQHFVCVDDKRYLQGRLCWTSKRLKLDSLSVKHTFVVCNFCLVLHHFSVRSDSC</sequence>
<dbReference type="EMBL" id="HBKQ01006835">
    <property type="protein sequence ID" value="CAE2211090.1"/>
    <property type="molecule type" value="Transcribed_RNA"/>
</dbReference>
<organism evidence="1">
    <name type="scientific">Odontella aurita</name>
    <dbReference type="NCBI Taxonomy" id="265563"/>
    <lineage>
        <taxon>Eukaryota</taxon>
        <taxon>Sar</taxon>
        <taxon>Stramenopiles</taxon>
        <taxon>Ochrophyta</taxon>
        <taxon>Bacillariophyta</taxon>
        <taxon>Mediophyceae</taxon>
        <taxon>Biddulphiophycidae</taxon>
        <taxon>Eupodiscales</taxon>
        <taxon>Odontellaceae</taxon>
        <taxon>Odontella</taxon>
    </lineage>
</organism>
<proteinExistence type="predicted"/>
<evidence type="ECO:0000313" key="2">
    <source>
        <dbReference type="EMBL" id="CAE2211091.1"/>
    </source>
</evidence>
<name>A0A6U6CW85_9STRA</name>
<dbReference type="AlphaFoldDB" id="A0A6U6CW85"/>